<evidence type="ECO:0000313" key="3">
    <source>
        <dbReference type="Proteomes" id="UP001175000"/>
    </source>
</evidence>
<proteinExistence type="predicted"/>
<keyword evidence="3" id="KW-1185">Reference proteome</keyword>
<dbReference type="Proteomes" id="UP001175000">
    <property type="component" value="Unassembled WGS sequence"/>
</dbReference>
<feature type="region of interest" description="Disordered" evidence="1">
    <location>
        <begin position="118"/>
        <end position="173"/>
    </location>
</feature>
<evidence type="ECO:0000313" key="2">
    <source>
        <dbReference type="EMBL" id="KAK0634047.1"/>
    </source>
</evidence>
<gene>
    <name evidence="2" type="ORF">B0T14DRAFT_508288</name>
</gene>
<dbReference type="AlphaFoldDB" id="A0AA39XIQ4"/>
<name>A0AA39XIQ4_9PEZI</name>
<sequence length="307" mass="33267">MERNNGEGSQDHGIGEELSCWSADSFADTLASFTNTAEFASIDGFANIGDLAEIDQLVNINEAYQALQVGDLLSGDQNPAWPGDFGGPSGGFGGRSADTPMYDNDPHLQLSTVVEGRPNATGGFPAPFHTSVSHPGEPSEGITSPVPMAYSPQAGTLSTPTQASSTQPGQQHGIDCENDMIVQLAQKGYKYPEVSKRLERELNVKISPNAIGKRYHKLLKNKPTLLTTAIQNKILDILSIVEPEVAREFTSNSTDSSRSYTVEELREAQALMAALRTKLPEWIHGEMLRRERRAAQTQVQTPSRTAP</sequence>
<comment type="caution">
    <text evidence="2">The sequence shown here is derived from an EMBL/GenBank/DDBJ whole genome shotgun (WGS) entry which is preliminary data.</text>
</comment>
<protein>
    <submittedName>
        <fullName evidence="2">Uncharacterized protein</fullName>
    </submittedName>
</protein>
<feature type="compositionally biased region" description="Polar residues" evidence="1">
    <location>
        <begin position="153"/>
        <end position="170"/>
    </location>
</feature>
<reference evidence="2" key="1">
    <citation type="submission" date="2023-06" db="EMBL/GenBank/DDBJ databases">
        <title>Genome-scale phylogeny and comparative genomics of the fungal order Sordariales.</title>
        <authorList>
            <consortium name="Lawrence Berkeley National Laboratory"/>
            <person name="Hensen N."/>
            <person name="Bonometti L."/>
            <person name="Westerberg I."/>
            <person name="Brannstrom I.O."/>
            <person name="Guillou S."/>
            <person name="Cros-Aarteil S."/>
            <person name="Calhoun S."/>
            <person name="Haridas S."/>
            <person name="Kuo A."/>
            <person name="Mondo S."/>
            <person name="Pangilinan J."/>
            <person name="Riley R."/>
            <person name="Labutti K."/>
            <person name="Andreopoulos B."/>
            <person name="Lipzen A."/>
            <person name="Chen C."/>
            <person name="Yanf M."/>
            <person name="Daum C."/>
            <person name="Ng V."/>
            <person name="Clum A."/>
            <person name="Steindorff A."/>
            <person name="Ohm R."/>
            <person name="Martin F."/>
            <person name="Silar P."/>
            <person name="Natvig D."/>
            <person name="Lalanne C."/>
            <person name="Gautier V."/>
            <person name="Ament-Velasquez S.L."/>
            <person name="Kruys A."/>
            <person name="Hutchinson M.I."/>
            <person name="Powell A.J."/>
            <person name="Barry K."/>
            <person name="Miller A.N."/>
            <person name="Grigoriev I.V."/>
            <person name="Debuchy R."/>
            <person name="Gladieux P."/>
            <person name="Thoren M.H."/>
            <person name="Johannesson H."/>
        </authorList>
    </citation>
    <scope>NUCLEOTIDE SEQUENCE</scope>
    <source>
        <strain evidence="2">CBS 606.72</strain>
    </source>
</reference>
<evidence type="ECO:0000256" key="1">
    <source>
        <dbReference type="SAM" id="MobiDB-lite"/>
    </source>
</evidence>
<accession>A0AA39XIQ4</accession>
<organism evidence="2 3">
    <name type="scientific">Immersiella caudata</name>
    <dbReference type="NCBI Taxonomy" id="314043"/>
    <lineage>
        <taxon>Eukaryota</taxon>
        <taxon>Fungi</taxon>
        <taxon>Dikarya</taxon>
        <taxon>Ascomycota</taxon>
        <taxon>Pezizomycotina</taxon>
        <taxon>Sordariomycetes</taxon>
        <taxon>Sordariomycetidae</taxon>
        <taxon>Sordariales</taxon>
        <taxon>Lasiosphaeriaceae</taxon>
        <taxon>Immersiella</taxon>
    </lineage>
</organism>
<dbReference type="EMBL" id="JAULSU010000001">
    <property type="protein sequence ID" value="KAK0634047.1"/>
    <property type="molecule type" value="Genomic_DNA"/>
</dbReference>